<feature type="region of interest" description="Disordered" evidence="1">
    <location>
        <begin position="249"/>
        <end position="284"/>
    </location>
</feature>
<evidence type="ECO:0000313" key="3">
    <source>
        <dbReference type="Proteomes" id="UP000663760"/>
    </source>
</evidence>
<accession>A0A7I8LC14</accession>
<evidence type="ECO:0000256" key="1">
    <source>
        <dbReference type="SAM" id="MobiDB-lite"/>
    </source>
</evidence>
<feature type="compositionally biased region" description="Basic and acidic residues" evidence="1">
    <location>
        <begin position="275"/>
        <end position="284"/>
    </location>
</feature>
<dbReference type="EMBL" id="LR746276">
    <property type="protein sequence ID" value="CAA7407186.1"/>
    <property type="molecule type" value="Genomic_DNA"/>
</dbReference>
<organism evidence="2 3">
    <name type="scientific">Spirodela intermedia</name>
    <name type="common">Intermediate duckweed</name>
    <dbReference type="NCBI Taxonomy" id="51605"/>
    <lineage>
        <taxon>Eukaryota</taxon>
        <taxon>Viridiplantae</taxon>
        <taxon>Streptophyta</taxon>
        <taxon>Embryophyta</taxon>
        <taxon>Tracheophyta</taxon>
        <taxon>Spermatophyta</taxon>
        <taxon>Magnoliopsida</taxon>
        <taxon>Liliopsida</taxon>
        <taxon>Araceae</taxon>
        <taxon>Lemnoideae</taxon>
        <taxon>Spirodela</taxon>
    </lineage>
</organism>
<feature type="region of interest" description="Disordered" evidence="1">
    <location>
        <begin position="77"/>
        <end position="96"/>
    </location>
</feature>
<proteinExistence type="predicted"/>
<sequence>MFTEGLDEAAISWVKQGSHVDQKPRSPLAEKIPLGPIPPDAPSLCNRNSYLSSSSALPPLKLYSSFLGPIPSLNLDFNDDDDDDDKESIASAPSGVNFSYSDSVDEECLASSDSDLLENPTGRNGEEEVINSYVTSGEEAASEKNSTHRPTLVRGPSWENLKIEVPVNARGLMFRDMGANGSSAGTSFSWNYPHNHDQIGNLSSRGQQPIGAVPPAPFVDIGTPSAPPIMENGREELRISEDEREATIPGIDGRDWTLPTDGRETMGMEQESDGVEARREKETISSELKPQLKNIDDPWTTLPSYHSSNHNAWQTFVAYDACFRLCLNAWARDCMEAPQFLQDECFLLRNAFGLQRFLLQPRGQALRDGRSFDSPKETSGVKEKKVVGKIKVEVKKVRMVPQRKLHGEYSPGALLVKSGAEYVRQASALLRTQINSLKTASYPVAQEDSLYCLLSLRSSTEEAHEDKAPAVCSQPGSGDSHIFYPESQGDAILVEVQNLNKATQGRAIIPVSSLTENLCDRPQWWPIYRDDNECVGKVQLSVSCFSTYGGTNSIKGGTVVETVVYDSVLEAAMRAQPVLPRNLHIEGAWKWLLNEFADYYGVSDAYTKLRYVSYIMNMATPTKDCLELLHELLLPVVKARHENSLNRQEKSLLLECEAQVENLLATTFKNYKSLDDLSPTGLADTCHPPSEASPQALAPAVQLYTLLHDILSQEGQSMLRKYLQMAAAKRCRWLMVETDEFVLGNSEGLVTDPITISTAYLKMKALCISIRSEIEVDIRIHNQHILPSSIDLPSIAASLYSPELCKRLRAFLATCPPSKPAPHVTELLSASADFERDLQSWNIPPAQSGVVSKDLFHDYIMVWIQETRLHLLEQCRSEKLPWSGALTNYSTSPFVENMYEQVKGTLIEYEVVIKRWPQYLLHLEAAVADVERTIMKTLEKQYAEILAPLRESFPKLLEKHVQKLTGRQSAAIYFVPDQLGTFLNTVKRILDTLHGKVEQLLRSWEPVLTVIGDGKSAFGEQMNGITVLLRKKFKNYVQAIVEKLVGNTKAARATRLKRVLEETRDSDGEAEVRERLLPLCLLLTDSIRNLHGCLSSRIFVTVCRGLWDRMGQIVLGFLESRKENRVWYRASDRALSVLDDFFASQMQTFQGNSLQEKDLDPPRSVMEARSILR</sequence>
<name>A0A7I8LC14_SPIIN</name>
<dbReference type="AlphaFoldDB" id="A0A7I8LC14"/>
<gene>
    <name evidence="2" type="ORF">SI8410_13017864</name>
</gene>
<dbReference type="OrthoDB" id="1896158at2759"/>
<feature type="compositionally biased region" description="Acidic residues" evidence="1">
    <location>
        <begin position="77"/>
        <end position="86"/>
    </location>
</feature>
<evidence type="ECO:0000313" key="2">
    <source>
        <dbReference type="EMBL" id="CAA7407186.1"/>
    </source>
</evidence>
<dbReference type="PANTHER" id="PTHR31110">
    <property type="entry name" value="PESTICIDAL CRYSTAL CRY8BA PROTEIN"/>
    <property type="match status" value="1"/>
</dbReference>
<feature type="region of interest" description="Disordered" evidence="1">
    <location>
        <begin position="17"/>
        <end position="40"/>
    </location>
</feature>
<dbReference type="PANTHER" id="PTHR31110:SF3">
    <property type="entry name" value="PORTAL PROTEIN"/>
    <property type="match status" value="1"/>
</dbReference>
<keyword evidence="3" id="KW-1185">Reference proteome</keyword>
<protein>
    <submittedName>
        <fullName evidence="2">Uncharacterized protein</fullName>
    </submittedName>
</protein>
<dbReference type="Proteomes" id="UP000663760">
    <property type="component" value="Chromosome 13"/>
</dbReference>
<feature type="region of interest" description="Disordered" evidence="1">
    <location>
        <begin position="109"/>
        <end position="128"/>
    </location>
</feature>
<reference evidence="2" key="1">
    <citation type="submission" date="2020-02" db="EMBL/GenBank/DDBJ databases">
        <authorList>
            <person name="Scholz U."/>
            <person name="Mascher M."/>
            <person name="Fiebig A."/>
        </authorList>
    </citation>
    <scope>NUCLEOTIDE SEQUENCE</scope>
</reference>